<gene>
    <name evidence="1" type="ORF">ACFP5Y_01900</name>
</gene>
<protein>
    <submittedName>
        <fullName evidence="1">Uncharacterized protein</fullName>
    </submittedName>
</protein>
<keyword evidence="2" id="KW-1185">Reference proteome</keyword>
<dbReference type="RefSeq" id="WP_137628168.1">
    <property type="nucleotide sequence ID" value="NZ_BJDJ01000006.1"/>
</dbReference>
<evidence type="ECO:0000313" key="2">
    <source>
        <dbReference type="Proteomes" id="UP001596282"/>
    </source>
</evidence>
<reference evidence="2" key="1">
    <citation type="journal article" date="2019" name="Int. J. Syst. Evol. Microbiol.">
        <title>The Global Catalogue of Microorganisms (GCM) 10K type strain sequencing project: providing services to taxonomists for standard genome sequencing and annotation.</title>
        <authorList>
            <consortium name="The Broad Institute Genomics Platform"/>
            <consortium name="The Broad Institute Genome Sequencing Center for Infectious Disease"/>
            <person name="Wu L."/>
            <person name="Ma J."/>
        </authorList>
    </citation>
    <scope>NUCLEOTIDE SEQUENCE [LARGE SCALE GENOMIC DNA]</scope>
    <source>
        <strain evidence="2">CCM 8933</strain>
    </source>
</reference>
<organism evidence="1 2">
    <name type="scientific">Lactiplantibacillus daowaiensis</name>
    <dbReference type="NCBI Taxonomy" id="2559918"/>
    <lineage>
        <taxon>Bacteria</taxon>
        <taxon>Bacillati</taxon>
        <taxon>Bacillota</taxon>
        <taxon>Bacilli</taxon>
        <taxon>Lactobacillales</taxon>
        <taxon>Lactobacillaceae</taxon>
        <taxon>Lactiplantibacillus</taxon>
    </lineage>
</organism>
<dbReference type="EMBL" id="JBHSSC010000005">
    <property type="protein sequence ID" value="MFC6179998.1"/>
    <property type="molecule type" value="Genomic_DNA"/>
</dbReference>
<dbReference type="Proteomes" id="UP001596282">
    <property type="component" value="Unassembled WGS sequence"/>
</dbReference>
<evidence type="ECO:0000313" key="1">
    <source>
        <dbReference type="EMBL" id="MFC6179998.1"/>
    </source>
</evidence>
<name>A0ABW1RX11_9LACO</name>
<accession>A0ABW1RX11</accession>
<comment type="caution">
    <text evidence="1">The sequence shown here is derived from an EMBL/GenBank/DDBJ whole genome shotgun (WGS) entry which is preliminary data.</text>
</comment>
<proteinExistence type="predicted"/>
<sequence length="66" mass="7661">MQNDKLRDDLETLLAYNDFQLNPNLTYRLDNGSLKQCTVKDVQQFNYELLASIADELGMSDLYLNN</sequence>